<feature type="coiled-coil region" evidence="2">
    <location>
        <begin position="35"/>
        <end position="62"/>
    </location>
</feature>
<dbReference type="GO" id="GO:0048278">
    <property type="term" value="P:vesicle docking"/>
    <property type="evidence" value="ECO:0007669"/>
    <property type="project" value="TreeGrafter"/>
</dbReference>
<accession>A0A7R8V173</accession>
<feature type="domain" description="T-SNARE coiled-coil homology" evidence="4">
    <location>
        <begin position="190"/>
        <end position="252"/>
    </location>
</feature>
<evidence type="ECO:0000259" key="4">
    <source>
        <dbReference type="PROSITE" id="PS50192"/>
    </source>
</evidence>
<dbReference type="PANTHER" id="PTHR19957">
    <property type="entry name" value="SYNTAXIN"/>
    <property type="match status" value="1"/>
</dbReference>
<dbReference type="InterPro" id="IPR000727">
    <property type="entry name" value="T_SNARE_dom"/>
</dbReference>
<keyword evidence="3" id="KW-0472">Membrane</keyword>
<dbReference type="InterPro" id="IPR045242">
    <property type="entry name" value="Syntaxin"/>
</dbReference>
<keyword evidence="6" id="KW-1185">Reference proteome</keyword>
<evidence type="ECO:0000256" key="3">
    <source>
        <dbReference type="SAM" id="Phobius"/>
    </source>
</evidence>
<keyword evidence="3" id="KW-1133">Transmembrane helix</keyword>
<gene>
    <name evidence="5" type="ORF">HERILL_LOCUS13457</name>
</gene>
<dbReference type="GO" id="GO:0005484">
    <property type="term" value="F:SNAP receptor activity"/>
    <property type="evidence" value="ECO:0007669"/>
    <property type="project" value="TreeGrafter"/>
</dbReference>
<comment type="similarity">
    <text evidence="1">Belongs to the syntaxin family.</text>
</comment>
<dbReference type="FunCoup" id="A0A7R8V173">
    <property type="interactions" value="1"/>
</dbReference>
<dbReference type="GO" id="GO:0012505">
    <property type="term" value="C:endomembrane system"/>
    <property type="evidence" value="ECO:0007669"/>
    <property type="project" value="TreeGrafter"/>
</dbReference>
<dbReference type="Proteomes" id="UP000594454">
    <property type="component" value="Chromosome 5"/>
</dbReference>
<dbReference type="GO" id="GO:0031201">
    <property type="term" value="C:SNARE complex"/>
    <property type="evidence" value="ECO:0007669"/>
    <property type="project" value="TreeGrafter"/>
</dbReference>
<evidence type="ECO:0000313" key="6">
    <source>
        <dbReference type="Proteomes" id="UP000594454"/>
    </source>
</evidence>
<sequence length="284" mass="33361">MTRDRLQELLNLSRLPNNPTSESHSINIKNEYSSIDDILGEYVEIRKNIAQLAQNLDTMRKSLRITDLKDFNSSKVEALNDQNVSIGQKLLTKFRELRQTLPEDEDFTLEARMKRTLFHGMHQEYINVWTSQEEFLQTYEAKLKKKLMLHSKIMNTVQSEEEVEELLANKTTSLFVNNILEETEKERRLLRDLYQRHTELQKLENSIKEVHSLFIRIQNLVLEQNDRIQMVEFHAQQASVHVDKGAVELDKAHTLKKRGLKCKMCIIMWSIVILTILLVIAVIF</sequence>
<evidence type="ECO:0000313" key="5">
    <source>
        <dbReference type="EMBL" id="CAD7091006.1"/>
    </source>
</evidence>
<dbReference type="GO" id="GO:0005886">
    <property type="term" value="C:plasma membrane"/>
    <property type="evidence" value="ECO:0007669"/>
    <property type="project" value="TreeGrafter"/>
</dbReference>
<proteinExistence type="inferred from homology"/>
<dbReference type="AlphaFoldDB" id="A0A7R8V173"/>
<feature type="transmembrane region" description="Helical" evidence="3">
    <location>
        <begin position="264"/>
        <end position="283"/>
    </location>
</feature>
<dbReference type="InParanoid" id="A0A7R8V173"/>
<dbReference type="PANTHER" id="PTHR19957:SF19">
    <property type="entry name" value="SYNTAXIN-4"/>
    <property type="match status" value="1"/>
</dbReference>
<dbReference type="EMBL" id="LR899013">
    <property type="protein sequence ID" value="CAD7091006.1"/>
    <property type="molecule type" value="Genomic_DNA"/>
</dbReference>
<dbReference type="GO" id="GO:0006906">
    <property type="term" value="P:vesicle fusion"/>
    <property type="evidence" value="ECO:0007669"/>
    <property type="project" value="TreeGrafter"/>
</dbReference>
<keyword evidence="3" id="KW-0812">Transmembrane</keyword>
<dbReference type="SMART" id="SM00397">
    <property type="entry name" value="t_SNARE"/>
    <property type="match status" value="1"/>
</dbReference>
<evidence type="ECO:0000256" key="1">
    <source>
        <dbReference type="ARBA" id="ARBA00009063"/>
    </source>
</evidence>
<dbReference type="Gene3D" id="1.20.58.70">
    <property type="match status" value="1"/>
</dbReference>
<reference evidence="5 6" key="1">
    <citation type="submission" date="2020-11" db="EMBL/GenBank/DDBJ databases">
        <authorList>
            <person name="Wallbank WR R."/>
            <person name="Pardo Diaz C."/>
            <person name="Kozak K."/>
            <person name="Martin S."/>
            <person name="Jiggins C."/>
            <person name="Moest M."/>
            <person name="Warren A I."/>
            <person name="Generalovic N T."/>
            <person name="Byers J.R.P. K."/>
            <person name="Montejo-Kovacevich G."/>
            <person name="Yen C E."/>
        </authorList>
    </citation>
    <scope>NUCLEOTIDE SEQUENCE [LARGE SCALE GENOMIC DNA]</scope>
</reference>
<organism evidence="5 6">
    <name type="scientific">Hermetia illucens</name>
    <name type="common">Black soldier fly</name>
    <dbReference type="NCBI Taxonomy" id="343691"/>
    <lineage>
        <taxon>Eukaryota</taxon>
        <taxon>Metazoa</taxon>
        <taxon>Ecdysozoa</taxon>
        <taxon>Arthropoda</taxon>
        <taxon>Hexapoda</taxon>
        <taxon>Insecta</taxon>
        <taxon>Pterygota</taxon>
        <taxon>Neoptera</taxon>
        <taxon>Endopterygota</taxon>
        <taxon>Diptera</taxon>
        <taxon>Brachycera</taxon>
        <taxon>Stratiomyomorpha</taxon>
        <taxon>Stratiomyidae</taxon>
        <taxon>Hermetiinae</taxon>
        <taxon>Hermetia</taxon>
    </lineage>
</organism>
<dbReference type="InterPro" id="IPR010989">
    <property type="entry name" value="SNARE"/>
</dbReference>
<keyword evidence="2" id="KW-0175">Coiled coil</keyword>
<dbReference type="GO" id="GO:0000149">
    <property type="term" value="F:SNARE binding"/>
    <property type="evidence" value="ECO:0007669"/>
    <property type="project" value="TreeGrafter"/>
</dbReference>
<dbReference type="OrthoDB" id="10255013at2759"/>
<dbReference type="PROSITE" id="PS50192">
    <property type="entry name" value="T_SNARE"/>
    <property type="match status" value="1"/>
</dbReference>
<name>A0A7R8V173_HERIL</name>
<evidence type="ECO:0000256" key="2">
    <source>
        <dbReference type="SAM" id="Coils"/>
    </source>
</evidence>
<dbReference type="SUPFAM" id="SSF47661">
    <property type="entry name" value="t-snare proteins"/>
    <property type="match status" value="1"/>
</dbReference>
<dbReference type="GO" id="GO:0006887">
    <property type="term" value="P:exocytosis"/>
    <property type="evidence" value="ECO:0007669"/>
    <property type="project" value="TreeGrafter"/>
</dbReference>
<protein>
    <recommendedName>
        <fullName evidence="4">t-SNARE coiled-coil homology domain-containing protein</fullName>
    </recommendedName>
</protein>
<dbReference type="OMA" id="YYEHVNA"/>
<dbReference type="GO" id="GO:0006886">
    <property type="term" value="P:intracellular protein transport"/>
    <property type="evidence" value="ECO:0007669"/>
    <property type="project" value="TreeGrafter"/>
</dbReference>